<dbReference type="Gene3D" id="3.90.1140.10">
    <property type="entry name" value="Cyclic phosphodiesterase"/>
    <property type="match status" value="1"/>
</dbReference>
<evidence type="ECO:0000259" key="1">
    <source>
        <dbReference type="Pfam" id="PF08975"/>
    </source>
</evidence>
<dbReference type="InterPro" id="IPR009097">
    <property type="entry name" value="Cyclic_Pdiesterase"/>
</dbReference>
<comment type="caution">
    <text evidence="2">The sequence shown here is derived from an EMBL/GenBank/DDBJ whole genome shotgun (WGS) entry which is preliminary data.</text>
</comment>
<protein>
    <recommendedName>
        <fullName evidence="1">DUF1868 domain-containing protein</fullName>
    </recommendedName>
</protein>
<dbReference type="InterPro" id="IPR015069">
    <property type="entry name" value="2H-PEstase_DUF1868"/>
</dbReference>
<dbReference type="RefSeq" id="WP_188483243.1">
    <property type="nucleotide sequence ID" value="NZ_BMFC01000010.1"/>
</dbReference>
<feature type="domain" description="DUF1868" evidence="1">
    <location>
        <begin position="27"/>
        <end position="124"/>
    </location>
</feature>
<dbReference type="Proteomes" id="UP000645462">
    <property type="component" value="Unassembled WGS sequence"/>
</dbReference>
<accession>A0ABQ1L371</accession>
<dbReference type="EMBL" id="BMFC01000010">
    <property type="protein sequence ID" value="GGC14727.1"/>
    <property type="molecule type" value="Genomic_DNA"/>
</dbReference>
<dbReference type="Pfam" id="PF08975">
    <property type="entry name" value="2H-phosphodiest"/>
    <property type="match status" value="1"/>
</dbReference>
<organism evidence="2 3">
    <name type="scientific">Marivita lacus</name>
    <dbReference type="NCBI Taxonomy" id="1323742"/>
    <lineage>
        <taxon>Bacteria</taxon>
        <taxon>Pseudomonadati</taxon>
        <taxon>Pseudomonadota</taxon>
        <taxon>Alphaproteobacteria</taxon>
        <taxon>Rhodobacterales</taxon>
        <taxon>Roseobacteraceae</taxon>
        <taxon>Marivita</taxon>
    </lineage>
</organism>
<dbReference type="SUPFAM" id="SSF55144">
    <property type="entry name" value="LigT-like"/>
    <property type="match status" value="1"/>
</dbReference>
<sequence>MTDASRAFAYLTGALSDGVRPDAVGRKFTPDGQPVTCRGNTAICHVDKKSHAFAALVAAQDRLKGGPLADGFTFLPPESFHMTIFEGVIDYMRSANRWPGHLPTDAPIDTVTEDFSARLRNIGLAQRLQASPIGIFGGFSVQMTGADASEEALLRLTRDQLQEATNLVRPDHETYRFHITLGYNLRWFSAEEAGAIIALSDEVAQELVARAPRITLGPVEFCAFDTMHHFETLHRID</sequence>
<gene>
    <name evidence="2" type="ORF">GCM10011363_34060</name>
</gene>
<proteinExistence type="predicted"/>
<name>A0ABQ1L371_9RHOB</name>
<evidence type="ECO:0000313" key="3">
    <source>
        <dbReference type="Proteomes" id="UP000645462"/>
    </source>
</evidence>
<evidence type="ECO:0000313" key="2">
    <source>
        <dbReference type="EMBL" id="GGC14727.1"/>
    </source>
</evidence>
<keyword evidence="3" id="KW-1185">Reference proteome</keyword>
<reference evidence="3" key="1">
    <citation type="journal article" date="2019" name="Int. J. Syst. Evol. Microbiol.">
        <title>The Global Catalogue of Microorganisms (GCM) 10K type strain sequencing project: providing services to taxonomists for standard genome sequencing and annotation.</title>
        <authorList>
            <consortium name="The Broad Institute Genomics Platform"/>
            <consortium name="The Broad Institute Genome Sequencing Center for Infectious Disease"/>
            <person name="Wu L."/>
            <person name="Ma J."/>
        </authorList>
    </citation>
    <scope>NUCLEOTIDE SEQUENCE [LARGE SCALE GENOMIC DNA]</scope>
    <source>
        <strain evidence="3">CGMCC 1.12478</strain>
    </source>
</reference>